<organism evidence="9 10">
    <name type="scientific">Clostridium chromiireducens</name>
    <dbReference type="NCBI Taxonomy" id="225345"/>
    <lineage>
        <taxon>Bacteria</taxon>
        <taxon>Bacillati</taxon>
        <taxon>Bacillota</taxon>
        <taxon>Clostridia</taxon>
        <taxon>Eubacteriales</taxon>
        <taxon>Clostridiaceae</taxon>
        <taxon>Clostridium</taxon>
    </lineage>
</organism>
<dbReference type="Pfam" id="PF00528">
    <property type="entry name" value="BPD_transp_1"/>
    <property type="match status" value="1"/>
</dbReference>
<dbReference type="GO" id="GO:0005886">
    <property type="term" value="C:plasma membrane"/>
    <property type="evidence" value="ECO:0007669"/>
    <property type="project" value="UniProtKB-SubCell"/>
</dbReference>
<comment type="similarity">
    <text evidence="7">Belongs to the binding-protein-dependent transport system permease family.</text>
</comment>
<dbReference type="CDD" id="cd06261">
    <property type="entry name" value="TM_PBP2"/>
    <property type="match status" value="1"/>
</dbReference>
<evidence type="ECO:0000256" key="1">
    <source>
        <dbReference type="ARBA" id="ARBA00004651"/>
    </source>
</evidence>
<dbReference type="PROSITE" id="PS50928">
    <property type="entry name" value="ABC_TM1"/>
    <property type="match status" value="1"/>
</dbReference>
<dbReference type="SUPFAM" id="SSF161098">
    <property type="entry name" value="MetI-like"/>
    <property type="match status" value="1"/>
</dbReference>
<dbReference type="RefSeq" id="WP_119366464.1">
    <property type="nucleotide sequence ID" value="NZ_QXDJ01000002.1"/>
</dbReference>
<feature type="transmembrane region" description="Helical" evidence="7">
    <location>
        <begin position="261"/>
        <end position="286"/>
    </location>
</feature>
<evidence type="ECO:0000256" key="7">
    <source>
        <dbReference type="RuleBase" id="RU363032"/>
    </source>
</evidence>
<feature type="transmembrane region" description="Helical" evidence="7">
    <location>
        <begin position="71"/>
        <end position="92"/>
    </location>
</feature>
<protein>
    <submittedName>
        <fullName evidence="9">Sugar ABC transporter permease</fullName>
    </submittedName>
</protein>
<dbReference type="InterPro" id="IPR050809">
    <property type="entry name" value="UgpAE/MalFG_permease"/>
</dbReference>
<evidence type="ECO:0000313" key="9">
    <source>
        <dbReference type="EMBL" id="RII35443.1"/>
    </source>
</evidence>
<keyword evidence="4 7" id="KW-0812">Transmembrane</keyword>
<dbReference type="PANTHER" id="PTHR43227">
    <property type="entry name" value="BLL4140 PROTEIN"/>
    <property type="match status" value="1"/>
</dbReference>
<evidence type="ECO:0000256" key="4">
    <source>
        <dbReference type="ARBA" id="ARBA00022692"/>
    </source>
</evidence>
<evidence type="ECO:0000259" key="8">
    <source>
        <dbReference type="PROSITE" id="PS50928"/>
    </source>
</evidence>
<dbReference type="EMBL" id="QXDJ01000002">
    <property type="protein sequence ID" value="RII35443.1"/>
    <property type="molecule type" value="Genomic_DNA"/>
</dbReference>
<proteinExistence type="inferred from homology"/>
<feature type="transmembrane region" description="Helical" evidence="7">
    <location>
        <begin position="165"/>
        <end position="183"/>
    </location>
</feature>
<evidence type="ECO:0000313" key="10">
    <source>
        <dbReference type="Proteomes" id="UP000265930"/>
    </source>
</evidence>
<reference evidence="9 10" key="1">
    <citation type="submission" date="2018-08" db="EMBL/GenBank/DDBJ databases">
        <title>Genome of Clostridium chromiireducens C1, DSM12136.</title>
        <authorList>
            <person name="Xing M."/>
            <person name="Wei Y."/>
            <person name="Ang E.L."/>
            <person name="Zhao H."/>
            <person name="Zhang Y."/>
        </authorList>
    </citation>
    <scope>NUCLEOTIDE SEQUENCE [LARGE SCALE GENOMIC DNA]</scope>
    <source>
        <strain evidence="9 10">C1</strain>
    </source>
</reference>
<name>A0A399IQX0_9CLOT</name>
<comment type="subcellular location">
    <subcellularLocation>
        <location evidence="1 7">Cell membrane</location>
        <topology evidence="1 7">Multi-pass membrane protein</topology>
    </subcellularLocation>
</comment>
<keyword evidence="2 7" id="KW-0813">Transport</keyword>
<keyword evidence="5 7" id="KW-1133">Transmembrane helix</keyword>
<dbReference type="Gene3D" id="1.10.3720.10">
    <property type="entry name" value="MetI-like"/>
    <property type="match status" value="1"/>
</dbReference>
<dbReference type="Proteomes" id="UP000265930">
    <property type="component" value="Unassembled WGS sequence"/>
</dbReference>
<gene>
    <name evidence="9" type="ORF">D2A34_09600</name>
</gene>
<dbReference type="InterPro" id="IPR000515">
    <property type="entry name" value="MetI-like"/>
</dbReference>
<evidence type="ECO:0000256" key="3">
    <source>
        <dbReference type="ARBA" id="ARBA00022475"/>
    </source>
</evidence>
<feature type="transmembrane region" description="Helical" evidence="7">
    <location>
        <begin position="12"/>
        <end position="29"/>
    </location>
</feature>
<feature type="transmembrane region" description="Helical" evidence="7">
    <location>
        <begin position="131"/>
        <end position="153"/>
    </location>
</feature>
<dbReference type="InterPro" id="IPR035906">
    <property type="entry name" value="MetI-like_sf"/>
</dbReference>
<sequence>MEILKDKKAYMMFLLPGLLFYVLSVFYPIEESLRLSFMSWNGIGDAKFVGFQNYIEMLSDGIFWSSFFNNIIYVVIVVLMQLLIGLLVAVLLTYMTRGVNIFRTLYYIPCIITTVAVSQLFRSIYSNEPVGLLNLFFNAIGFGSVSLPWLADVKTVLAAVSVPEGWRFIGLYMVIFYSALISIDPELSEAAIVDGASKWVLLWKIKIPMIRPVWELALIMCLTGALRGFDIPYLLTNGGPGNASELLSTYMYKKAFSSMQYGYGSSIAVFIVIESLLAVWVIKYIFAKSNTAKGGD</sequence>
<evidence type="ECO:0000256" key="6">
    <source>
        <dbReference type="ARBA" id="ARBA00023136"/>
    </source>
</evidence>
<feature type="domain" description="ABC transmembrane type-1" evidence="8">
    <location>
        <begin position="67"/>
        <end position="282"/>
    </location>
</feature>
<keyword evidence="3" id="KW-1003">Cell membrane</keyword>
<feature type="transmembrane region" description="Helical" evidence="7">
    <location>
        <begin position="104"/>
        <end position="125"/>
    </location>
</feature>
<accession>A0A399IQX0</accession>
<dbReference type="AlphaFoldDB" id="A0A399IQX0"/>
<evidence type="ECO:0000256" key="5">
    <source>
        <dbReference type="ARBA" id="ARBA00022989"/>
    </source>
</evidence>
<comment type="caution">
    <text evidence="9">The sequence shown here is derived from an EMBL/GenBank/DDBJ whole genome shotgun (WGS) entry which is preliminary data.</text>
</comment>
<evidence type="ECO:0000256" key="2">
    <source>
        <dbReference type="ARBA" id="ARBA00022448"/>
    </source>
</evidence>
<keyword evidence="6 7" id="KW-0472">Membrane</keyword>
<dbReference type="PANTHER" id="PTHR43227:SF11">
    <property type="entry name" value="BLL4140 PROTEIN"/>
    <property type="match status" value="1"/>
</dbReference>
<dbReference type="GO" id="GO:0055085">
    <property type="term" value="P:transmembrane transport"/>
    <property type="evidence" value="ECO:0007669"/>
    <property type="project" value="InterPro"/>
</dbReference>